<evidence type="ECO:0000313" key="3">
    <source>
        <dbReference type="EMBL" id="KAG0480718.1"/>
    </source>
</evidence>
<keyword evidence="4" id="KW-1185">Reference proteome</keyword>
<protein>
    <submittedName>
        <fullName evidence="3">Uncharacterized protein</fullName>
    </submittedName>
</protein>
<reference evidence="3 4" key="1">
    <citation type="journal article" date="2020" name="Nat. Food">
        <title>A phased Vanilla planifolia genome enables genetic improvement of flavour and production.</title>
        <authorList>
            <person name="Hasing T."/>
            <person name="Tang H."/>
            <person name="Brym M."/>
            <person name="Khazi F."/>
            <person name="Huang T."/>
            <person name="Chambers A.H."/>
        </authorList>
    </citation>
    <scope>NUCLEOTIDE SEQUENCE [LARGE SCALE GENOMIC DNA]</scope>
    <source>
        <tissue evidence="3">Leaf</tissue>
    </source>
</reference>
<sequence>MNLSGSILPRWDLLALSLGIQRSPPTILGRGVAGPRRRSAPPAPALSVSAVRSPSSAAACRFRYAPPPSPFAGSERPQPPHRATEATAVSPASHPHPSPTSIWRPIPLQAEEEIGLLRERNGLEFTSLSGVGEAPANRQIPNKFLSGLGFRSGELGLYGVVDFFFWQQTDSLLFIYISQPSETNVLLRSFVFLLKGISAKRIRKIIFLYKLIILINLLNTQIFLF</sequence>
<dbReference type="AlphaFoldDB" id="A0A835QZC3"/>
<proteinExistence type="predicted"/>
<keyword evidence="2" id="KW-0472">Membrane</keyword>
<dbReference type="EMBL" id="JADCNL010000005">
    <property type="protein sequence ID" value="KAG0480718.1"/>
    <property type="molecule type" value="Genomic_DNA"/>
</dbReference>
<keyword evidence="2" id="KW-1133">Transmembrane helix</keyword>
<feature type="transmembrane region" description="Helical" evidence="2">
    <location>
        <begin position="205"/>
        <end position="224"/>
    </location>
</feature>
<comment type="caution">
    <text evidence="3">The sequence shown here is derived from an EMBL/GenBank/DDBJ whole genome shotgun (WGS) entry which is preliminary data.</text>
</comment>
<organism evidence="3 4">
    <name type="scientific">Vanilla planifolia</name>
    <name type="common">Vanilla</name>
    <dbReference type="NCBI Taxonomy" id="51239"/>
    <lineage>
        <taxon>Eukaryota</taxon>
        <taxon>Viridiplantae</taxon>
        <taxon>Streptophyta</taxon>
        <taxon>Embryophyta</taxon>
        <taxon>Tracheophyta</taxon>
        <taxon>Spermatophyta</taxon>
        <taxon>Magnoliopsida</taxon>
        <taxon>Liliopsida</taxon>
        <taxon>Asparagales</taxon>
        <taxon>Orchidaceae</taxon>
        <taxon>Vanilloideae</taxon>
        <taxon>Vanilleae</taxon>
        <taxon>Vanilla</taxon>
    </lineage>
</organism>
<keyword evidence="2" id="KW-0812">Transmembrane</keyword>
<gene>
    <name evidence="3" type="ORF">HPP92_011576</name>
</gene>
<name>A0A835QZC3_VANPL</name>
<dbReference type="OrthoDB" id="10250935at2759"/>
<evidence type="ECO:0000313" key="4">
    <source>
        <dbReference type="Proteomes" id="UP000636800"/>
    </source>
</evidence>
<evidence type="ECO:0000256" key="1">
    <source>
        <dbReference type="SAM" id="MobiDB-lite"/>
    </source>
</evidence>
<feature type="compositionally biased region" description="Low complexity" evidence="1">
    <location>
        <begin position="86"/>
        <end position="101"/>
    </location>
</feature>
<feature type="region of interest" description="Disordered" evidence="1">
    <location>
        <begin position="67"/>
        <end position="103"/>
    </location>
</feature>
<feature type="region of interest" description="Disordered" evidence="1">
    <location>
        <begin position="25"/>
        <end position="48"/>
    </location>
</feature>
<evidence type="ECO:0000256" key="2">
    <source>
        <dbReference type="SAM" id="Phobius"/>
    </source>
</evidence>
<dbReference type="Proteomes" id="UP000636800">
    <property type="component" value="Chromosome 5"/>
</dbReference>
<accession>A0A835QZC3</accession>